<accession>A0A381PPL1</accession>
<dbReference type="PANTHER" id="PTHR43884">
    <property type="entry name" value="ACYL-COA DEHYDROGENASE"/>
    <property type="match status" value="1"/>
</dbReference>
<evidence type="ECO:0000259" key="4">
    <source>
        <dbReference type="Pfam" id="PF00441"/>
    </source>
</evidence>
<gene>
    <name evidence="5" type="ORF">METZ01_LOCUS20257</name>
</gene>
<dbReference type="Pfam" id="PF00441">
    <property type="entry name" value="Acyl-CoA_dh_1"/>
    <property type="match status" value="1"/>
</dbReference>
<organism evidence="5">
    <name type="scientific">marine metagenome</name>
    <dbReference type="NCBI Taxonomy" id="408172"/>
    <lineage>
        <taxon>unclassified sequences</taxon>
        <taxon>metagenomes</taxon>
        <taxon>ecological metagenomes</taxon>
    </lineage>
</organism>
<evidence type="ECO:0000313" key="5">
    <source>
        <dbReference type="EMBL" id="SUZ67403.1"/>
    </source>
</evidence>
<evidence type="ECO:0000256" key="1">
    <source>
        <dbReference type="ARBA" id="ARBA00022630"/>
    </source>
</evidence>
<dbReference type="Gene3D" id="1.20.140.10">
    <property type="entry name" value="Butyryl-CoA Dehydrogenase, subunit A, domain 3"/>
    <property type="match status" value="1"/>
</dbReference>
<keyword evidence="3" id="KW-0560">Oxidoreductase</keyword>
<dbReference type="PANTHER" id="PTHR43884:SF20">
    <property type="entry name" value="ACYL-COA DEHYDROGENASE FADE28"/>
    <property type="match status" value="1"/>
</dbReference>
<proteinExistence type="predicted"/>
<dbReference type="InterPro" id="IPR036250">
    <property type="entry name" value="AcylCo_DH-like_C"/>
</dbReference>
<reference evidence="5" key="1">
    <citation type="submission" date="2018-05" db="EMBL/GenBank/DDBJ databases">
        <authorList>
            <person name="Lanie J.A."/>
            <person name="Ng W.-L."/>
            <person name="Kazmierczak K.M."/>
            <person name="Andrzejewski T.M."/>
            <person name="Davidsen T.M."/>
            <person name="Wayne K.J."/>
            <person name="Tettelin H."/>
            <person name="Glass J.I."/>
            <person name="Rusch D."/>
            <person name="Podicherti R."/>
            <person name="Tsui H.-C.T."/>
            <person name="Winkler M.E."/>
        </authorList>
    </citation>
    <scope>NUCLEOTIDE SEQUENCE</scope>
</reference>
<evidence type="ECO:0000256" key="2">
    <source>
        <dbReference type="ARBA" id="ARBA00022827"/>
    </source>
</evidence>
<dbReference type="AlphaFoldDB" id="A0A381PPL1"/>
<dbReference type="EMBL" id="UINC01001011">
    <property type="protein sequence ID" value="SUZ67403.1"/>
    <property type="molecule type" value="Genomic_DNA"/>
</dbReference>
<keyword evidence="1" id="KW-0285">Flavoprotein</keyword>
<feature type="domain" description="Acyl-CoA dehydrogenase/oxidase C-terminal" evidence="4">
    <location>
        <begin position="137"/>
        <end position="247"/>
    </location>
</feature>
<protein>
    <recommendedName>
        <fullName evidence="4">Acyl-CoA dehydrogenase/oxidase C-terminal domain-containing protein</fullName>
    </recommendedName>
</protein>
<keyword evidence="2" id="KW-0274">FAD</keyword>
<name>A0A381PPL1_9ZZZZ</name>
<sequence length="288" mass="30742">MRLVGYHAAPIPAAETGILGGWLFASSGHEIPEGPITVLPDGGANVTGSVTGDEITLSGTCIRVPWARIADRIAVLLEIDSQSIVASVDPKDCLIQPMTNMAGEPRDTVCFDEVKAAVAPAVPGVDLESFRFRGALSRVALMAGAIEKMSQLTVSYTNDRVQFGRPVARFQAVQQHLVWGAQEAALARMAAETAAREANRGSAFFEIAAAKLIANQAAAKATKACHQAHGAMGMTQEYPLHHYSRRLWAWRKEYGSDAEWSSWLGKVAVSQGAQGLYPLITGGSLNLD</sequence>
<dbReference type="GO" id="GO:0003995">
    <property type="term" value="F:acyl-CoA dehydrogenase activity"/>
    <property type="evidence" value="ECO:0007669"/>
    <property type="project" value="TreeGrafter"/>
</dbReference>
<evidence type="ECO:0000256" key="3">
    <source>
        <dbReference type="ARBA" id="ARBA00023002"/>
    </source>
</evidence>
<dbReference type="SUPFAM" id="SSF47203">
    <property type="entry name" value="Acyl-CoA dehydrogenase C-terminal domain-like"/>
    <property type="match status" value="1"/>
</dbReference>
<dbReference type="InterPro" id="IPR009075">
    <property type="entry name" value="AcylCo_DH/oxidase_C"/>
</dbReference>